<dbReference type="InterPro" id="IPR045154">
    <property type="entry name" value="PCF11-like"/>
</dbReference>
<evidence type="ECO:0000313" key="4">
    <source>
        <dbReference type="Proteomes" id="UP000054560"/>
    </source>
</evidence>
<evidence type="ECO:0000256" key="1">
    <source>
        <dbReference type="SAM" id="MobiDB-lite"/>
    </source>
</evidence>
<dbReference type="Pfam" id="PF04818">
    <property type="entry name" value="CID"/>
    <property type="match status" value="1"/>
</dbReference>
<feature type="region of interest" description="Disordered" evidence="1">
    <location>
        <begin position="358"/>
        <end position="540"/>
    </location>
</feature>
<feature type="compositionally biased region" description="Polar residues" evidence="1">
    <location>
        <begin position="299"/>
        <end position="309"/>
    </location>
</feature>
<feature type="region of interest" description="Disordered" evidence="1">
    <location>
        <begin position="601"/>
        <end position="632"/>
    </location>
</feature>
<dbReference type="InterPro" id="IPR008942">
    <property type="entry name" value="ENTH_VHS"/>
</dbReference>
<dbReference type="GO" id="GO:0000993">
    <property type="term" value="F:RNA polymerase II complex binding"/>
    <property type="evidence" value="ECO:0007669"/>
    <property type="project" value="InterPro"/>
</dbReference>
<feature type="compositionally biased region" description="Pro residues" evidence="1">
    <location>
        <begin position="445"/>
        <end position="461"/>
    </location>
</feature>
<feature type="compositionally biased region" description="Polar residues" evidence="1">
    <location>
        <begin position="476"/>
        <end position="485"/>
    </location>
</feature>
<dbReference type="GO" id="GO:0005849">
    <property type="term" value="C:mRNA cleavage factor complex"/>
    <property type="evidence" value="ECO:0007669"/>
    <property type="project" value="TreeGrafter"/>
</dbReference>
<feature type="compositionally biased region" description="Polar residues" evidence="1">
    <location>
        <begin position="601"/>
        <end position="616"/>
    </location>
</feature>
<dbReference type="GO" id="GO:0003729">
    <property type="term" value="F:mRNA binding"/>
    <property type="evidence" value="ECO:0007669"/>
    <property type="project" value="InterPro"/>
</dbReference>
<dbReference type="GO" id="GO:0031124">
    <property type="term" value="P:mRNA 3'-end processing"/>
    <property type="evidence" value="ECO:0007669"/>
    <property type="project" value="InterPro"/>
</dbReference>
<feature type="region of interest" description="Disordered" evidence="1">
    <location>
        <begin position="795"/>
        <end position="849"/>
    </location>
</feature>
<feature type="region of interest" description="Disordered" evidence="1">
    <location>
        <begin position="142"/>
        <end position="309"/>
    </location>
</feature>
<dbReference type="InterPro" id="IPR006569">
    <property type="entry name" value="CID_dom"/>
</dbReference>
<feature type="compositionally biased region" description="Basic and acidic residues" evidence="1">
    <location>
        <begin position="215"/>
        <end position="233"/>
    </location>
</feature>
<keyword evidence="4" id="KW-1185">Reference proteome</keyword>
<gene>
    <name evidence="3" type="ORF">SARC_05774</name>
</gene>
<reference evidence="3 4" key="1">
    <citation type="submission" date="2011-02" db="EMBL/GenBank/DDBJ databases">
        <title>The Genome Sequence of Sphaeroforma arctica JP610.</title>
        <authorList>
            <consortium name="The Broad Institute Genome Sequencing Platform"/>
            <person name="Russ C."/>
            <person name="Cuomo C."/>
            <person name="Young S.K."/>
            <person name="Zeng Q."/>
            <person name="Gargeya S."/>
            <person name="Alvarado L."/>
            <person name="Berlin A."/>
            <person name="Chapman S.B."/>
            <person name="Chen Z."/>
            <person name="Freedman E."/>
            <person name="Gellesch M."/>
            <person name="Goldberg J."/>
            <person name="Griggs A."/>
            <person name="Gujja S."/>
            <person name="Heilman E."/>
            <person name="Heiman D."/>
            <person name="Howarth C."/>
            <person name="Mehta T."/>
            <person name="Neiman D."/>
            <person name="Pearson M."/>
            <person name="Roberts A."/>
            <person name="Saif S."/>
            <person name="Shea T."/>
            <person name="Shenoy N."/>
            <person name="Sisk P."/>
            <person name="Stolte C."/>
            <person name="Sykes S."/>
            <person name="White J."/>
            <person name="Yandava C."/>
            <person name="Burger G."/>
            <person name="Gray M.W."/>
            <person name="Holland P.W.H."/>
            <person name="King N."/>
            <person name="Lang F.B.F."/>
            <person name="Roger A.J."/>
            <person name="Ruiz-Trillo I."/>
            <person name="Haas B."/>
            <person name="Nusbaum C."/>
            <person name="Birren B."/>
        </authorList>
    </citation>
    <scope>NUCLEOTIDE SEQUENCE [LARGE SCALE GENOMIC DNA]</scope>
    <source>
        <strain evidence="3 4">JP610</strain>
    </source>
</reference>
<feature type="compositionally biased region" description="Polar residues" evidence="1">
    <location>
        <begin position="518"/>
        <end position="532"/>
    </location>
</feature>
<dbReference type="InterPro" id="IPR047415">
    <property type="entry name" value="Pcf11_CID"/>
</dbReference>
<dbReference type="Gene3D" id="1.25.40.90">
    <property type="match status" value="1"/>
</dbReference>
<feature type="compositionally biased region" description="Low complexity" evidence="1">
    <location>
        <begin position="494"/>
        <end position="506"/>
    </location>
</feature>
<name>A0A0L0G151_9EUKA</name>
<proteinExistence type="predicted"/>
<dbReference type="InterPro" id="IPR057242">
    <property type="entry name" value="PCFS4-like"/>
</dbReference>
<protein>
    <recommendedName>
        <fullName evidence="2">CID domain-containing protein</fullName>
    </recommendedName>
</protein>
<feature type="compositionally biased region" description="Low complexity" evidence="1">
    <location>
        <begin position="276"/>
        <end position="296"/>
    </location>
</feature>
<dbReference type="GO" id="GO:0006369">
    <property type="term" value="P:termination of RNA polymerase II transcription"/>
    <property type="evidence" value="ECO:0007669"/>
    <property type="project" value="InterPro"/>
</dbReference>
<evidence type="ECO:0000313" key="3">
    <source>
        <dbReference type="EMBL" id="KNC81923.1"/>
    </source>
</evidence>
<dbReference type="PANTHER" id="PTHR15921:SF3">
    <property type="entry name" value="PRE-MRNA CLEAVAGE COMPLEX 2 PROTEIN PCF11"/>
    <property type="match status" value="1"/>
</dbReference>
<dbReference type="GO" id="GO:0005737">
    <property type="term" value="C:cytoplasm"/>
    <property type="evidence" value="ECO:0007669"/>
    <property type="project" value="TreeGrafter"/>
</dbReference>
<evidence type="ECO:0000259" key="2">
    <source>
        <dbReference type="PROSITE" id="PS51391"/>
    </source>
</evidence>
<dbReference type="CDD" id="cd16982">
    <property type="entry name" value="CID_Pcf11"/>
    <property type="match status" value="1"/>
</dbReference>
<dbReference type="eggNOG" id="KOG2071">
    <property type="taxonomic scope" value="Eukaryota"/>
</dbReference>
<sequence length="849" mass="94470">MGDRALNLFIRQYERDLANLRVNSKPIIDQLTLAADDNRQYAQALVEAIKDAIFKASPKFKLPLMYLIDSILKNVQGPYIHLFSRDIVYIFTDSYFQLEEREQRNFERVRATWGDVFGRDILDDLARALDRRNGIERRNSHNVHINPKFEHRKSIASRDAYDQSERSSRGPVNDPRNDPRGLVNDPRNDPRDSSARSSTTFDPRDRARGATGDHQSSRDRASSRDYTDNDRRSTSSQGRGSRDGPLSRDRESHQGRDGPQGRPSSGWGSGDDYRRGSSSTNQQPPLQLSQQQQQPQGPMLTTAQRTAQRELQAQQETIITTIEELKRSGRLTRETHVILYEKLAELYKLQMQQNRHYGIAGGDLRPPTSLLPPASPNLHQPQHLAGPPRDPRDPRQRYPSPSPNLPPGQAGPNSLPPGQGGLNIPPQVQGNRPQHAIPMNIDPRALPPRGGPGPRPRPPGGLPGGPNFNGAAPMNRQLSGNPNVYQNPPPSQPQQPRIQAPQQLQQHAPRGGPPMLATTAQPPHRQFSSNGPHYNGVGNVPGLTVPQPVVQMLQQQNMSENANANAGSSTNASAESGSANPASALFSKLLEFGMIQSPQVRSPVSKSPVLTSSTVAPSGPPPQGGRVSTSAPLPTIEFNTKSLNERHQAIISSLYETLPLQCAQCGLRFKPDHNAEMGLHLDWHFRMNKREKEQNKKPTARRWYPAEKDWMEYEEVGDGDEEPATFFDQSIEEEKEEVVVEVSIRAGPNDTAKESVCNICGGSFEKFWNDDDDSWHYRGAIREDDATYHKSCYSERGESTAVISAPASPRRLSVYKTEELRDAESNKRSREDDENSGGGDDKRVKAEAQ</sequence>
<dbReference type="RefSeq" id="XP_014155825.1">
    <property type="nucleotide sequence ID" value="XM_014300350.1"/>
</dbReference>
<feature type="compositionally biased region" description="Basic and acidic residues" evidence="1">
    <location>
        <begin position="839"/>
        <end position="849"/>
    </location>
</feature>
<accession>A0A0L0G151</accession>
<feature type="domain" description="CID" evidence="2">
    <location>
        <begin position="5"/>
        <end position="133"/>
    </location>
</feature>
<feature type="compositionally biased region" description="Basic and acidic residues" evidence="1">
    <location>
        <begin position="159"/>
        <end position="168"/>
    </location>
</feature>
<dbReference type="AlphaFoldDB" id="A0A0L0G151"/>
<dbReference type="PANTHER" id="PTHR15921">
    <property type="entry name" value="PRE-MRNA CLEAVAGE COMPLEX II"/>
    <property type="match status" value="1"/>
</dbReference>
<dbReference type="SUPFAM" id="SSF48464">
    <property type="entry name" value="ENTH/VHS domain"/>
    <property type="match status" value="1"/>
</dbReference>
<feature type="compositionally biased region" description="Basic and acidic residues" evidence="1">
    <location>
        <begin position="816"/>
        <end position="831"/>
    </location>
</feature>
<feature type="region of interest" description="Disordered" evidence="1">
    <location>
        <begin position="560"/>
        <end position="579"/>
    </location>
</feature>
<dbReference type="SMART" id="SM00582">
    <property type="entry name" value="RPR"/>
    <property type="match status" value="1"/>
</dbReference>
<dbReference type="EMBL" id="KQ241979">
    <property type="protein sequence ID" value="KNC81923.1"/>
    <property type="molecule type" value="Genomic_DNA"/>
</dbReference>
<dbReference type="Proteomes" id="UP000054560">
    <property type="component" value="Unassembled WGS sequence"/>
</dbReference>
<dbReference type="Pfam" id="PF23228">
    <property type="entry name" value="zf_PCFS4"/>
    <property type="match status" value="1"/>
</dbReference>
<organism evidence="3 4">
    <name type="scientific">Sphaeroforma arctica JP610</name>
    <dbReference type="NCBI Taxonomy" id="667725"/>
    <lineage>
        <taxon>Eukaryota</taxon>
        <taxon>Ichthyosporea</taxon>
        <taxon>Ichthyophonida</taxon>
        <taxon>Sphaeroforma</taxon>
    </lineage>
</organism>
<dbReference type="GeneID" id="25906278"/>
<dbReference type="STRING" id="667725.A0A0L0G151"/>
<dbReference type="PROSITE" id="PS51391">
    <property type="entry name" value="CID"/>
    <property type="match status" value="1"/>
</dbReference>
<feature type="compositionally biased region" description="Basic and acidic residues" evidence="1">
    <location>
        <begin position="240"/>
        <end position="256"/>
    </location>
</feature>
<dbReference type="OrthoDB" id="2129491at2759"/>